<comment type="caution">
    <text evidence="2">The sequence shown here is derived from an EMBL/GenBank/DDBJ whole genome shotgun (WGS) entry which is preliminary data.</text>
</comment>
<keyword evidence="1" id="KW-1133">Transmembrane helix</keyword>
<organism evidence="2 3">
    <name type="scientific">Rhizobium chutanense</name>
    <dbReference type="NCBI Taxonomy" id="2035448"/>
    <lineage>
        <taxon>Bacteria</taxon>
        <taxon>Pseudomonadati</taxon>
        <taxon>Pseudomonadota</taxon>
        <taxon>Alphaproteobacteria</taxon>
        <taxon>Hyphomicrobiales</taxon>
        <taxon>Rhizobiaceae</taxon>
        <taxon>Rhizobium/Agrobacterium group</taxon>
        <taxon>Rhizobium</taxon>
    </lineage>
</organism>
<name>A0A432P5L1_9HYPH</name>
<proteinExistence type="predicted"/>
<evidence type="ECO:0000256" key="1">
    <source>
        <dbReference type="SAM" id="Phobius"/>
    </source>
</evidence>
<protein>
    <submittedName>
        <fullName evidence="2">Uncharacterized protein</fullName>
    </submittedName>
</protein>
<evidence type="ECO:0000313" key="3">
    <source>
        <dbReference type="Proteomes" id="UP000278081"/>
    </source>
</evidence>
<feature type="transmembrane region" description="Helical" evidence="1">
    <location>
        <begin position="944"/>
        <end position="966"/>
    </location>
</feature>
<dbReference type="EMBL" id="RJTJ01000005">
    <property type="protein sequence ID" value="RUM07858.1"/>
    <property type="molecule type" value="Genomic_DNA"/>
</dbReference>
<feature type="transmembrane region" description="Helical" evidence="1">
    <location>
        <begin position="910"/>
        <end position="932"/>
    </location>
</feature>
<evidence type="ECO:0000313" key="2">
    <source>
        <dbReference type="EMBL" id="RUM07858.1"/>
    </source>
</evidence>
<dbReference type="AlphaFoldDB" id="A0A432P5L1"/>
<reference evidence="2 3" key="1">
    <citation type="submission" date="2018-11" db="EMBL/GenBank/DDBJ databases">
        <title>Rhizobium chutanense sp. nov., isolated from root nodules of Phaseolus vulgaris in China.</title>
        <authorList>
            <person name="Huo Y."/>
        </authorList>
    </citation>
    <scope>NUCLEOTIDE SEQUENCE [LARGE SCALE GENOMIC DNA]</scope>
    <source>
        <strain evidence="2 3">C16</strain>
    </source>
</reference>
<sequence>MVDSVSSALYPGFLKEDMSAINGLQDEASKRLVDEFKNADRSFESVDVAKNPSKYTAEQKLIMLLDLLQSKANYGGYQEALREHYSWYGADAATTSRVVLRTNDEIKADFERAINALEADKDVQAELNQRLFKEIREMFAEGQHPEAYAAFKQHFEDNVVSGKMLTDELAAGTSLKDVVNNYSAATYFYSQILSDADFKAKSAEAQKNYSDFLQANILDNVSVPTAIDGLLTSTSADSTALDKIPGLGSVLPTVPDSALATTVFGDGLYDSNLMQGLSDRMDLFEPTVKLLANQMFGDNKAASDAFTAEVMKLLPVLWEKMAKGEMSEADFQGNFERLLSGISIPSGVDAGDYKASIEEAVIALVQGGALISQEQPANVEQPLVVRGADGKFVRQSGLNTYTDDEISAMIAAATGLAGRSRADMNARSSESRYDADPAHTATIDRALFGTENHAWDGAVTQAFGFDSVKTAAGKLTDLVKDRAPDLTVTDPIPVRGRYGFDSVLPTVTDSGLAATVFGDNLYNGGLMQWLSGKMELFEPTVKLLANQLFGDDKTAADAFSAKVMEILPALWSKMASGEISAADLERNIGQLLSGADIPSGINAAEFTAAVKDAVLALVKGGAVVSQTQPSTVDQPLVVQGPDGKFVRQSGLNTYSDNEISAMIAAATGLAGRSITDTRTQAPQSGDATVDSKMFGVQDHAWDRSMLDAFSFKDVETASTKLTDYVANNAGDLEVTSPKAVASLSPNASADNLAAIFGPTLSVMAGQLFANNLPAQQQFQINVMSIVTSLWGIGKPGGDLDTNLKLLRQKLEVEVTPPPGVEKNKYFNALMDAANALVNGAVVAYRSATGRNSTPDAIAATVLYGTSVASKVLSGTGHFLSTVEDIGKMFGNGAAWHAQASTMFAADTLKMAATTIGAAVGVAWIGLDLYWTITAGLQGADGIELSMYSIATIADSIVGIGGVISAASKALQFAIPELSGALSFSTSFSAVLGVAGLVSNLAWLGIVAYQDIKEDREFDKLTNRMNDQTERLLDDPILFNGPRPPINPPDWSPW</sequence>
<keyword evidence="1" id="KW-0812">Transmembrane</keyword>
<dbReference type="OrthoDB" id="8416125at2"/>
<keyword evidence="1" id="KW-0472">Membrane</keyword>
<gene>
    <name evidence="2" type="ORF">EFR84_06985</name>
</gene>
<dbReference type="Proteomes" id="UP000278081">
    <property type="component" value="Unassembled WGS sequence"/>
</dbReference>
<feature type="transmembrane region" description="Helical" evidence="1">
    <location>
        <begin position="986"/>
        <end position="1008"/>
    </location>
</feature>
<accession>A0A432P5L1</accession>